<comment type="caution">
    <text evidence="3">The sequence shown here is derived from an EMBL/GenBank/DDBJ whole genome shotgun (WGS) entry which is preliminary data.</text>
</comment>
<dbReference type="Proteomes" id="UP001570417">
    <property type="component" value="Unassembled WGS sequence"/>
</dbReference>
<dbReference type="GO" id="GO:0016757">
    <property type="term" value="F:glycosyltransferase activity"/>
    <property type="evidence" value="ECO:0007669"/>
    <property type="project" value="UniProtKB-KW"/>
</dbReference>
<keyword evidence="3" id="KW-0328">Glycosyltransferase</keyword>
<keyword evidence="1" id="KW-0812">Transmembrane</keyword>
<feature type="transmembrane region" description="Helical" evidence="1">
    <location>
        <begin position="87"/>
        <end position="107"/>
    </location>
</feature>
<dbReference type="InterPro" id="IPR050194">
    <property type="entry name" value="Glycosyltransferase_grp1"/>
</dbReference>
<evidence type="ECO:0000313" key="4">
    <source>
        <dbReference type="Proteomes" id="UP001570417"/>
    </source>
</evidence>
<protein>
    <submittedName>
        <fullName evidence="3">Glycosyltransferase family 4 protein</fullName>
        <ecNumber evidence="3">2.4.-.-</ecNumber>
    </submittedName>
</protein>
<dbReference type="EMBL" id="JBFRUW010000056">
    <property type="protein sequence ID" value="MFA0569573.1"/>
    <property type="molecule type" value="Genomic_DNA"/>
</dbReference>
<dbReference type="Gene3D" id="3.40.50.2000">
    <property type="entry name" value="Glycogen Phosphorylase B"/>
    <property type="match status" value="2"/>
</dbReference>
<accession>A0ABV4NE22</accession>
<sequence>MNITSHKFTFSKTLSHTPVHSLVYDPIPFAGGSKVATAEMLQSCHHSKTQFTILSADSDSWSKLSEHSNCRILSLPKWKFLTKTQGLGYWFAQLCLLSFILVTMLRVKRIDHAVGASGPGIDMAIYLAGFFSGYSIIQLVHGPVAQSRSIGYCLTKAFKVFYLKSSEQSIENAIYHYFILTNDPIQNQILARFSMDKEQFQPFNNGIAHCNWPSTSSFQSTRVLWAASLLKWKGLGVLLEAINPVHNKQSIETDICYIRPTSTEIGVSSLPENWANVSLYQSPSNLDQIRSQAGIFVSTSIEEPFGLSILEALAAGLSVVIPEDGAYWDKVLTHGINCMKYSPRSATALRDTLNTLTHSSSLRASLAIEAKKIASDYHAEYCYADICQSLSTPKVKTTLGHQPQGKVL</sequence>
<reference evidence="3 4" key="1">
    <citation type="journal article" date="2024" name="ISME J.">
        <title>Tailless and filamentous prophages are predominant in marine Vibrio.</title>
        <authorList>
            <person name="Steensen K."/>
            <person name="Seneca J."/>
            <person name="Bartlau N."/>
            <person name="Yu X.A."/>
            <person name="Hussain F.A."/>
            <person name="Polz M.F."/>
        </authorList>
    </citation>
    <scope>NUCLEOTIDE SEQUENCE [LARGE SCALE GENOMIC DNA]</scope>
    <source>
        <strain evidence="3 4">10N.222.51.A1</strain>
    </source>
</reference>
<dbReference type="RefSeq" id="WP_372266729.1">
    <property type="nucleotide sequence ID" value="NZ_JBFRUW010000056.1"/>
</dbReference>
<dbReference type="EC" id="2.4.-.-" evidence="3"/>
<keyword evidence="1" id="KW-1133">Transmembrane helix</keyword>
<organism evidence="3 4">
    <name type="scientific">Vibrio gallaecicus</name>
    <dbReference type="NCBI Taxonomy" id="552386"/>
    <lineage>
        <taxon>Bacteria</taxon>
        <taxon>Pseudomonadati</taxon>
        <taxon>Pseudomonadota</taxon>
        <taxon>Gammaproteobacteria</taxon>
        <taxon>Vibrionales</taxon>
        <taxon>Vibrionaceae</taxon>
        <taxon>Vibrio</taxon>
    </lineage>
</organism>
<keyword evidence="3" id="KW-0808">Transferase</keyword>
<evidence type="ECO:0000256" key="1">
    <source>
        <dbReference type="SAM" id="Phobius"/>
    </source>
</evidence>
<evidence type="ECO:0000259" key="2">
    <source>
        <dbReference type="Pfam" id="PF00534"/>
    </source>
</evidence>
<dbReference type="SUPFAM" id="SSF53756">
    <property type="entry name" value="UDP-Glycosyltransferase/glycogen phosphorylase"/>
    <property type="match status" value="1"/>
</dbReference>
<proteinExistence type="predicted"/>
<dbReference type="InterPro" id="IPR001296">
    <property type="entry name" value="Glyco_trans_1"/>
</dbReference>
<dbReference type="PANTHER" id="PTHR45947">
    <property type="entry name" value="SULFOQUINOVOSYL TRANSFERASE SQD2"/>
    <property type="match status" value="1"/>
</dbReference>
<dbReference type="PANTHER" id="PTHR45947:SF3">
    <property type="entry name" value="SULFOQUINOVOSYL TRANSFERASE SQD2"/>
    <property type="match status" value="1"/>
</dbReference>
<feature type="domain" description="Glycosyl transferase family 1" evidence="2">
    <location>
        <begin position="226"/>
        <end position="372"/>
    </location>
</feature>
<feature type="transmembrane region" description="Helical" evidence="1">
    <location>
        <begin position="119"/>
        <end position="140"/>
    </location>
</feature>
<keyword evidence="1" id="KW-0472">Membrane</keyword>
<dbReference type="Pfam" id="PF00534">
    <property type="entry name" value="Glycos_transf_1"/>
    <property type="match status" value="1"/>
</dbReference>
<keyword evidence="4" id="KW-1185">Reference proteome</keyword>
<gene>
    <name evidence="3" type="ORF">AB4566_14980</name>
</gene>
<evidence type="ECO:0000313" key="3">
    <source>
        <dbReference type="EMBL" id="MFA0569573.1"/>
    </source>
</evidence>
<dbReference type="CDD" id="cd03801">
    <property type="entry name" value="GT4_PimA-like"/>
    <property type="match status" value="1"/>
</dbReference>
<name>A0ABV4NE22_9VIBR</name>